<comment type="caution">
    <text evidence="5">The sequence shown here is derived from an EMBL/GenBank/DDBJ whole genome shotgun (WGS) entry which is preliminary data.</text>
</comment>
<evidence type="ECO:0000256" key="1">
    <source>
        <dbReference type="ARBA" id="ARBA00022729"/>
    </source>
</evidence>
<evidence type="ECO:0000256" key="3">
    <source>
        <dbReference type="ARBA" id="ARBA00023180"/>
    </source>
</evidence>
<keyword evidence="1" id="KW-0732">Signal</keyword>
<dbReference type="PANTHER" id="PTHR48485">
    <property type="entry name" value="INTERLEUKIN-12 SUBUNIT BETA-RELATED"/>
    <property type="match status" value="1"/>
</dbReference>
<reference evidence="5 6" key="1">
    <citation type="journal article" date="2021" name="Sci. Rep.">
        <title>Chromosome anchoring in Senegalese sole (Solea senegalensis) reveals sex-associated markers and genome rearrangements in flatfish.</title>
        <authorList>
            <person name="Guerrero-Cozar I."/>
            <person name="Gomez-Garrido J."/>
            <person name="Berbel C."/>
            <person name="Martinez-Blanch J.F."/>
            <person name="Alioto T."/>
            <person name="Claros M.G."/>
            <person name="Gagnaire P.A."/>
            <person name="Manchado M."/>
        </authorList>
    </citation>
    <scope>NUCLEOTIDE SEQUENCE [LARGE SCALE GENOMIC DNA]</scope>
    <source>
        <strain evidence="5">Sse05_10M</strain>
    </source>
</reference>
<organism evidence="5 6">
    <name type="scientific">Solea senegalensis</name>
    <name type="common">Senegalese sole</name>
    <dbReference type="NCBI Taxonomy" id="28829"/>
    <lineage>
        <taxon>Eukaryota</taxon>
        <taxon>Metazoa</taxon>
        <taxon>Chordata</taxon>
        <taxon>Craniata</taxon>
        <taxon>Vertebrata</taxon>
        <taxon>Euteleostomi</taxon>
        <taxon>Actinopterygii</taxon>
        <taxon>Neopterygii</taxon>
        <taxon>Teleostei</taxon>
        <taxon>Neoteleostei</taxon>
        <taxon>Acanthomorphata</taxon>
        <taxon>Carangaria</taxon>
        <taxon>Pleuronectiformes</taxon>
        <taxon>Pleuronectoidei</taxon>
        <taxon>Soleidae</taxon>
        <taxon>Solea</taxon>
    </lineage>
</organism>
<keyword evidence="2" id="KW-1015">Disulfide bond</keyword>
<gene>
    <name evidence="5" type="ORF">JOB18_034204</name>
</gene>
<proteinExistence type="predicted"/>
<evidence type="ECO:0000313" key="6">
    <source>
        <dbReference type="Proteomes" id="UP000693946"/>
    </source>
</evidence>
<dbReference type="InterPro" id="IPR050676">
    <property type="entry name" value="IL-12"/>
</dbReference>
<dbReference type="AlphaFoldDB" id="A0AAV6QJ29"/>
<sequence>MARYKYEAQRAVGAFNHQDYYKPVGSASSSCISTMTMSLWISGLLLISITGTHGLSRFPENFVVAKMNDAKPVILTCGTEEPVTWKHGDHVLEDYGDDIIQHEGQNLSFSDVDSPILGEYSCWAGEKMISSTYLLLEAQEEEDLDSLISCWANSYNCNFTCNWNDTRYSVRLGLGPECTEGGKSCHWVSSYDRLQGGGFQFVLSHSLSPYAEESTMLELTAQAILNHSIHKIKKMFYLRDIIRPDSPKIVTWQDVGQELKVTIEPPSTWSTPLSFFRLEHEIEYIRKHDGKVGRSLSALIPKGIVKMRVRSRDLLVPLNWSEWTLWKNVTQ</sequence>
<keyword evidence="6" id="KW-1185">Reference proteome</keyword>
<dbReference type="Pfam" id="PF10420">
    <property type="entry name" value="IL12p40_C"/>
    <property type="match status" value="1"/>
</dbReference>
<dbReference type="EMBL" id="JAGKHQ010000017">
    <property type="protein sequence ID" value="KAG7490371.1"/>
    <property type="molecule type" value="Genomic_DNA"/>
</dbReference>
<name>A0AAV6QJ29_SOLSE</name>
<evidence type="ECO:0000313" key="5">
    <source>
        <dbReference type="EMBL" id="KAG7490371.1"/>
    </source>
</evidence>
<dbReference type="InterPro" id="IPR019482">
    <property type="entry name" value="IL-12_beta_cen-dom"/>
</dbReference>
<evidence type="ECO:0000256" key="2">
    <source>
        <dbReference type="ARBA" id="ARBA00023157"/>
    </source>
</evidence>
<protein>
    <submittedName>
        <fullName evidence="5">Interleukin-12 subunit beta-like</fullName>
    </submittedName>
</protein>
<feature type="domain" description="Interleukin-12 beta central" evidence="4">
    <location>
        <begin position="146"/>
        <end position="224"/>
    </location>
</feature>
<keyword evidence="3" id="KW-0325">Glycoprotein</keyword>
<accession>A0AAV6QJ29</accession>
<evidence type="ECO:0000259" key="4">
    <source>
        <dbReference type="Pfam" id="PF10420"/>
    </source>
</evidence>
<dbReference type="PANTHER" id="PTHR48485:SF3">
    <property type="entry name" value="INTERLEUKIN-12 SUBUNIT BETA"/>
    <property type="match status" value="1"/>
</dbReference>
<dbReference type="Proteomes" id="UP000693946">
    <property type="component" value="Linkage Group LG5"/>
</dbReference>